<dbReference type="Gene3D" id="3.40.630.30">
    <property type="match status" value="1"/>
</dbReference>
<dbReference type="InterPro" id="IPR000182">
    <property type="entry name" value="GNAT_dom"/>
</dbReference>
<accession>A0A5R9FC91</accession>
<protein>
    <submittedName>
        <fullName evidence="2">GNAT family N-acetyltransferase</fullName>
    </submittedName>
</protein>
<dbReference type="PROSITE" id="PS51186">
    <property type="entry name" value="GNAT"/>
    <property type="match status" value="1"/>
</dbReference>
<dbReference type="RefSeq" id="WP_138126799.1">
    <property type="nucleotide sequence ID" value="NZ_SWLG01000007.1"/>
</dbReference>
<proteinExistence type="predicted"/>
<dbReference type="InterPro" id="IPR016181">
    <property type="entry name" value="Acyl_CoA_acyltransferase"/>
</dbReference>
<keyword evidence="2" id="KW-0808">Transferase</keyword>
<dbReference type="EMBL" id="SWLG01000007">
    <property type="protein sequence ID" value="TLS37275.1"/>
    <property type="molecule type" value="Genomic_DNA"/>
</dbReference>
<dbReference type="Proteomes" id="UP000308230">
    <property type="component" value="Unassembled WGS sequence"/>
</dbReference>
<dbReference type="PANTHER" id="PTHR43792:SF1">
    <property type="entry name" value="N-ACETYLTRANSFERASE DOMAIN-CONTAINING PROTEIN"/>
    <property type="match status" value="1"/>
</dbReference>
<dbReference type="OrthoDB" id="9798081at2"/>
<reference evidence="2 3" key="1">
    <citation type="submission" date="2019-04" db="EMBL/GenBank/DDBJ databases">
        <title>Bacillus caeni sp. nov., a bacterium isolated from mangrove sediment.</title>
        <authorList>
            <person name="Huang H."/>
            <person name="Mo K."/>
            <person name="Hu Y."/>
        </authorList>
    </citation>
    <scope>NUCLEOTIDE SEQUENCE [LARGE SCALE GENOMIC DNA]</scope>
    <source>
        <strain evidence="2 3">HB172195</strain>
    </source>
</reference>
<keyword evidence="3" id="KW-1185">Reference proteome</keyword>
<evidence type="ECO:0000313" key="2">
    <source>
        <dbReference type="EMBL" id="TLS37275.1"/>
    </source>
</evidence>
<feature type="domain" description="N-acetyltransferase" evidence="1">
    <location>
        <begin position="9"/>
        <end position="166"/>
    </location>
</feature>
<dbReference type="InterPro" id="IPR051531">
    <property type="entry name" value="N-acetyltransferase"/>
</dbReference>
<organism evidence="2 3">
    <name type="scientific">Exobacillus caeni</name>
    <dbReference type="NCBI Taxonomy" id="2574798"/>
    <lineage>
        <taxon>Bacteria</taxon>
        <taxon>Bacillati</taxon>
        <taxon>Bacillota</taxon>
        <taxon>Bacilli</taxon>
        <taxon>Bacillales</taxon>
        <taxon>Guptibacillaceae</taxon>
        <taxon>Exobacillus</taxon>
    </lineage>
</organism>
<gene>
    <name evidence="2" type="ORF">FCL54_12185</name>
</gene>
<evidence type="ECO:0000313" key="3">
    <source>
        <dbReference type="Proteomes" id="UP000308230"/>
    </source>
</evidence>
<sequence length="166" mass="19016">MKIAESERLVLREMTPDDVDRLLVIFSDPVAMEHYPSIKTKEETKEWINWTLGNYKEYGVGLWIVERKDGTFVGQCGIVPQTVDGTTQFEIGYLFVREHWRKGYATEAAGACKKYGLEEKGYEKLISLIAPENIASKKVALNIGMSFEKEIQKWDRKIEVYSVSIG</sequence>
<dbReference type="AlphaFoldDB" id="A0A5R9FC91"/>
<name>A0A5R9FC91_9BACL</name>
<comment type="caution">
    <text evidence="2">The sequence shown here is derived from an EMBL/GenBank/DDBJ whole genome shotgun (WGS) entry which is preliminary data.</text>
</comment>
<evidence type="ECO:0000259" key="1">
    <source>
        <dbReference type="PROSITE" id="PS51186"/>
    </source>
</evidence>
<dbReference type="GO" id="GO:0016747">
    <property type="term" value="F:acyltransferase activity, transferring groups other than amino-acyl groups"/>
    <property type="evidence" value="ECO:0007669"/>
    <property type="project" value="InterPro"/>
</dbReference>
<dbReference type="Pfam" id="PF13302">
    <property type="entry name" value="Acetyltransf_3"/>
    <property type="match status" value="1"/>
</dbReference>
<dbReference type="SUPFAM" id="SSF55729">
    <property type="entry name" value="Acyl-CoA N-acyltransferases (Nat)"/>
    <property type="match status" value="1"/>
</dbReference>
<dbReference type="PANTHER" id="PTHR43792">
    <property type="entry name" value="GNAT FAMILY, PUTATIVE (AFU_ORTHOLOGUE AFUA_3G00765)-RELATED-RELATED"/>
    <property type="match status" value="1"/>
</dbReference>